<gene>
    <name evidence="4" type="primary">hpxO_3</name>
    <name evidence="4" type="ORF">NRB56_39580</name>
</gene>
<sequence>MTAVHNVLVVGGGIAGTAAAIALADGGIAVDLVEAKLDISAIGSGITLQGNALRELRRLGVWEQVAAEGYSFDSLGLRAPDPAGTLLVELPDLRTGGPELPATVGMPRPALAAILHERAARAGVTVRFGTTTTALAQDGDGVDVTFDSGATGRYELVIGADGIRSATRRQIGIDLETGETGMAIWRAFGPRPASVTRTDLFYGGPSYIAGYCPTGENSLYAYIVEPVRDRSGLTAAQRLDTMRELAAAYHGPWDDIRETLDDPDRVHYTRFETHVLAPPWHRGRVALVGDAAHSCPPTLAQGAAQALEDAAVLAELLLHADVLDERLWSAYTARRYVRAKAVVDASNQLGRWLLDHEPGDVPGLMGGVAALVAHPS</sequence>
<evidence type="ECO:0000313" key="4">
    <source>
        <dbReference type="EMBL" id="MQY28374.1"/>
    </source>
</evidence>
<reference evidence="4 5" key="1">
    <citation type="submission" date="2019-10" db="EMBL/GenBank/DDBJ databases">
        <title>Nocardia macrotermitis sp. nov. and Nocardia aurantia sp. nov., isolated from the gut of fungus growing-termite Macrotermes natalensis.</title>
        <authorList>
            <person name="Benndorf R."/>
            <person name="Schwitalla J."/>
            <person name="Martin K."/>
            <person name="De Beer W."/>
            <person name="Kaster A.-K."/>
            <person name="Vollmers J."/>
            <person name="Poulsen M."/>
            <person name="Beemelmanns C."/>
        </authorList>
    </citation>
    <scope>NUCLEOTIDE SEQUENCE [LARGE SCALE GENOMIC DNA]</scope>
    <source>
        <strain evidence="4 5">RB56</strain>
    </source>
</reference>
<comment type="caution">
    <text evidence="4">The sequence shown here is derived from an EMBL/GenBank/DDBJ whole genome shotgun (WGS) entry which is preliminary data.</text>
</comment>
<accession>A0A7K0DU70</accession>
<dbReference type="EMBL" id="WEGI01000008">
    <property type="protein sequence ID" value="MQY28374.1"/>
    <property type="molecule type" value="Genomic_DNA"/>
</dbReference>
<keyword evidence="5" id="KW-1185">Reference proteome</keyword>
<dbReference type="NCBIfam" id="NF005313">
    <property type="entry name" value="PRK06847.1"/>
    <property type="match status" value="1"/>
</dbReference>
<dbReference type="PANTHER" id="PTHR13789:SF309">
    <property type="entry name" value="PUTATIVE (AFU_ORTHOLOGUE AFUA_6G14510)-RELATED"/>
    <property type="match status" value="1"/>
</dbReference>
<protein>
    <submittedName>
        <fullName evidence="4">FAD-dependent urate hydroxylase</fullName>
        <ecNumber evidence="4">1.14.13.113</ecNumber>
    </submittedName>
</protein>
<dbReference type="AlphaFoldDB" id="A0A7K0DU70"/>
<feature type="domain" description="FAD-binding" evidence="3">
    <location>
        <begin position="6"/>
        <end position="346"/>
    </location>
</feature>
<dbReference type="PANTHER" id="PTHR13789">
    <property type="entry name" value="MONOOXYGENASE"/>
    <property type="match status" value="1"/>
</dbReference>
<evidence type="ECO:0000256" key="2">
    <source>
        <dbReference type="ARBA" id="ARBA00023033"/>
    </source>
</evidence>
<keyword evidence="2" id="KW-0503">Monooxygenase</keyword>
<dbReference type="RefSeq" id="WP_319943234.1">
    <property type="nucleotide sequence ID" value="NZ_WEGI01000008.1"/>
</dbReference>
<organism evidence="4 5">
    <name type="scientific">Nocardia aurantia</name>
    <dbReference type="NCBI Taxonomy" id="2585199"/>
    <lineage>
        <taxon>Bacteria</taxon>
        <taxon>Bacillati</taxon>
        <taxon>Actinomycetota</taxon>
        <taxon>Actinomycetes</taxon>
        <taxon>Mycobacteriales</taxon>
        <taxon>Nocardiaceae</taxon>
        <taxon>Nocardia</taxon>
    </lineage>
</organism>
<evidence type="ECO:0000313" key="5">
    <source>
        <dbReference type="Proteomes" id="UP000431401"/>
    </source>
</evidence>
<dbReference type="Pfam" id="PF01494">
    <property type="entry name" value="FAD_binding_3"/>
    <property type="match status" value="1"/>
</dbReference>
<dbReference type="SUPFAM" id="SSF51905">
    <property type="entry name" value="FAD/NAD(P)-binding domain"/>
    <property type="match status" value="1"/>
</dbReference>
<dbReference type="GO" id="GO:0071949">
    <property type="term" value="F:FAD binding"/>
    <property type="evidence" value="ECO:0007669"/>
    <property type="project" value="InterPro"/>
</dbReference>
<dbReference type="InterPro" id="IPR002938">
    <property type="entry name" value="FAD-bd"/>
</dbReference>
<name>A0A7K0DU70_9NOCA</name>
<proteinExistence type="predicted"/>
<dbReference type="EC" id="1.14.13.113" evidence="4"/>
<dbReference type="InterPro" id="IPR050493">
    <property type="entry name" value="FAD-dep_Monooxygenase_BioMet"/>
</dbReference>
<evidence type="ECO:0000259" key="3">
    <source>
        <dbReference type="Pfam" id="PF01494"/>
    </source>
</evidence>
<dbReference type="Gene3D" id="3.50.50.60">
    <property type="entry name" value="FAD/NAD(P)-binding domain"/>
    <property type="match status" value="1"/>
</dbReference>
<dbReference type="PRINTS" id="PR00420">
    <property type="entry name" value="RNGMNOXGNASE"/>
</dbReference>
<evidence type="ECO:0000256" key="1">
    <source>
        <dbReference type="ARBA" id="ARBA00023002"/>
    </source>
</evidence>
<dbReference type="InterPro" id="IPR036188">
    <property type="entry name" value="FAD/NAD-bd_sf"/>
</dbReference>
<dbReference type="GO" id="GO:0102099">
    <property type="term" value="F:FAD-dependent urate hydroxylase activity"/>
    <property type="evidence" value="ECO:0007669"/>
    <property type="project" value="UniProtKB-EC"/>
</dbReference>
<dbReference type="Proteomes" id="UP000431401">
    <property type="component" value="Unassembled WGS sequence"/>
</dbReference>
<keyword evidence="1 4" id="KW-0560">Oxidoreductase</keyword>